<name>A0A2N8HEB2_9BACT</name>
<dbReference type="PANTHER" id="PTHR30290:SF10">
    <property type="entry name" value="PERIPLASMIC OLIGOPEPTIDE-BINDING PROTEIN-RELATED"/>
    <property type="match status" value="1"/>
</dbReference>
<dbReference type="Proteomes" id="UP000236000">
    <property type="component" value="Unassembled WGS sequence"/>
</dbReference>
<dbReference type="PROSITE" id="PS51257">
    <property type="entry name" value="PROKAR_LIPOPROTEIN"/>
    <property type="match status" value="1"/>
</dbReference>
<dbReference type="PANTHER" id="PTHR30290">
    <property type="entry name" value="PERIPLASMIC BINDING COMPONENT OF ABC TRANSPORTER"/>
    <property type="match status" value="1"/>
</dbReference>
<accession>A0A2N8HEB2</accession>
<sequence length="619" mass="69626">MRLFMMFCVMLLLAGCDTRTSVERAQEEGVLIVGNNTEPQSFDPHIATSVSDFKIINSVMEGLLRGDSRDDAVFHPAVAESWTHNPEADRWRFSLRKDAVWSDGAPLTAHDFVYAYHRLLHPEFGGRYADMLYPLKNAEAYNRNRRSLVLCGPGSRFAAENGLSDALLDRVDWRGLDALGAPEWEELQRNPSRMAWPEGMPEEAVRRMAALMLEDARSGRPDLWDAAGVGVRALDDHTLELAMRSPMPQLPLLLLHCTWFPVPRHAVEAHGGMMDRTGGWTRPGSAVGNGPFLMAEHRFNDYVEVRRNPRYRNAGAVRLNGVRFLPTVNGFTETRMFFNGKLHVTNNVPPEMTAYARERGKGDFCQDDYYVTIFYRLNTGRVPLNDARVRRALSLAVDREALVRDVVCGGGQPCFGFTPDGAGYKTPHGVEFNPEKARALLAQAGFPGGKGFPRLELMTTSREVQKTMAEAIQGMWKRHLGIHVDIRSCEWTAYKFAQNSMQYDFSSSSWSGDYLDPSSFLDLWSAASGNNNTGWSRPEYERLLAESRATGDQEKRMALLARAEALMLSESPVIPLYWAKRSYLKRPEVQEWHPLLLDNHLFEDMSLGAPPAHGKEAAP</sequence>
<dbReference type="OrthoDB" id="137511at2"/>
<proteinExistence type="inferred from homology"/>
<keyword evidence="4" id="KW-0732">Signal</keyword>
<evidence type="ECO:0000256" key="3">
    <source>
        <dbReference type="ARBA" id="ARBA00022448"/>
    </source>
</evidence>
<dbReference type="CDD" id="cd08504">
    <property type="entry name" value="PBP2_OppA"/>
    <property type="match status" value="1"/>
</dbReference>
<dbReference type="GO" id="GO:1904680">
    <property type="term" value="F:peptide transmembrane transporter activity"/>
    <property type="evidence" value="ECO:0007669"/>
    <property type="project" value="TreeGrafter"/>
</dbReference>
<protein>
    <recommendedName>
        <fullName evidence="5">Solute-binding protein family 5 domain-containing protein</fullName>
    </recommendedName>
</protein>
<evidence type="ECO:0000256" key="1">
    <source>
        <dbReference type="ARBA" id="ARBA00004196"/>
    </source>
</evidence>
<dbReference type="Gene3D" id="3.10.105.10">
    <property type="entry name" value="Dipeptide-binding Protein, Domain 3"/>
    <property type="match status" value="1"/>
</dbReference>
<keyword evidence="3" id="KW-0813">Transport</keyword>
<comment type="subcellular location">
    <subcellularLocation>
        <location evidence="1">Cell envelope</location>
    </subcellularLocation>
</comment>
<dbReference type="Gene3D" id="3.90.76.10">
    <property type="entry name" value="Dipeptide-binding Protein, Domain 1"/>
    <property type="match status" value="2"/>
</dbReference>
<dbReference type="PIRSF" id="PIRSF002741">
    <property type="entry name" value="MppA"/>
    <property type="match status" value="1"/>
</dbReference>
<feature type="domain" description="Solute-binding protein family 5" evidence="5">
    <location>
        <begin position="74"/>
        <end position="531"/>
    </location>
</feature>
<dbReference type="GO" id="GO:0043190">
    <property type="term" value="C:ATP-binding cassette (ABC) transporter complex"/>
    <property type="evidence" value="ECO:0007669"/>
    <property type="project" value="InterPro"/>
</dbReference>
<dbReference type="EMBL" id="PJKA01000010">
    <property type="protein sequence ID" value="PNC18295.1"/>
    <property type="molecule type" value="Genomic_DNA"/>
</dbReference>
<evidence type="ECO:0000256" key="4">
    <source>
        <dbReference type="ARBA" id="ARBA00022729"/>
    </source>
</evidence>
<evidence type="ECO:0000313" key="6">
    <source>
        <dbReference type="EMBL" id="PNC18295.1"/>
    </source>
</evidence>
<evidence type="ECO:0000313" key="7">
    <source>
        <dbReference type="Proteomes" id="UP000236000"/>
    </source>
</evidence>
<dbReference type="InterPro" id="IPR039424">
    <property type="entry name" value="SBP_5"/>
</dbReference>
<evidence type="ECO:0000256" key="2">
    <source>
        <dbReference type="ARBA" id="ARBA00005695"/>
    </source>
</evidence>
<dbReference type="Gene3D" id="3.40.190.10">
    <property type="entry name" value="Periplasmic binding protein-like II"/>
    <property type="match status" value="1"/>
</dbReference>
<dbReference type="InterPro" id="IPR030678">
    <property type="entry name" value="Peptide/Ni-bd"/>
</dbReference>
<dbReference type="Pfam" id="PF00496">
    <property type="entry name" value="SBP_bac_5"/>
    <property type="match status" value="1"/>
</dbReference>
<dbReference type="GO" id="GO:0030288">
    <property type="term" value="C:outer membrane-bounded periplasmic space"/>
    <property type="evidence" value="ECO:0007669"/>
    <property type="project" value="UniProtKB-ARBA"/>
</dbReference>
<comment type="caution">
    <text evidence="6">The sequence shown here is derived from an EMBL/GenBank/DDBJ whole genome shotgun (WGS) entry which is preliminary data.</text>
</comment>
<evidence type="ECO:0000259" key="5">
    <source>
        <dbReference type="Pfam" id="PF00496"/>
    </source>
</evidence>
<dbReference type="SUPFAM" id="SSF53850">
    <property type="entry name" value="Periplasmic binding protein-like II"/>
    <property type="match status" value="1"/>
</dbReference>
<dbReference type="InterPro" id="IPR000914">
    <property type="entry name" value="SBP_5_dom"/>
</dbReference>
<reference evidence="6 7" key="1">
    <citation type="journal article" date="2017" name="BMC Genomics">
        <title>Genome sequencing of 39 Akkermansia muciniphila isolates reveals its population structure, genomic and functional diverisity, and global distribution in mammalian gut microbiotas.</title>
        <authorList>
            <person name="Guo X."/>
            <person name="Li S."/>
            <person name="Zhang J."/>
            <person name="Wu F."/>
            <person name="Li X."/>
            <person name="Wu D."/>
            <person name="Zhang M."/>
            <person name="Ou Z."/>
            <person name="Jie Z."/>
            <person name="Yan Q."/>
            <person name="Li P."/>
            <person name="Yi J."/>
            <person name="Peng Y."/>
        </authorList>
    </citation>
    <scope>NUCLEOTIDE SEQUENCE [LARGE SCALE GENOMIC DNA]</scope>
    <source>
        <strain evidence="6 7">GP24</strain>
    </source>
</reference>
<organism evidence="6 7">
    <name type="scientific">Akkermansia muciniphila</name>
    <dbReference type="NCBI Taxonomy" id="239935"/>
    <lineage>
        <taxon>Bacteria</taxon>
        <taxon>Pseudomonadati</taxon>
        <taxon>Verrucomicrobiota</taxon>
        <taxon>Verrucomicrobiia</taxon>
        <taxon>Verrucomicrobiales</taxon>
        <taxon>Akkermansiaceae</taxon>
        <taxon>Akkermansia</taxon>
    </lineage>
</organism>
<gene>
    <name evidence="6" type="ORF">CXU22_06625</name>
</gene>
<comment type="similarity">
    <text evidence="2">Belongs to the bacterial solute-binding protein 5 family.</text>
</comment>
<dbReference type="AlphaFoldDB" id="A0A2N8HEB2"/>
<dbReference type="GO" id="GO:0015833">
    <property type="term" value="P:peptide transport"/>
    <property type="evidence" value="ECO:0007669"/>
    <property type="project" value="TreeGrafter"/>
</dbReference>